<organism evidence="2 3">
    <name type="scientific">Periplaneta americana</name>
    <name type="common">American cockroach</name>
    <name type="synonym">Blatta americana</name>
    <dbReference type="NCBI Taxonomy" id="6978"/>
    <lineage>
        <taxon>Eukaryota</taxon>
        <taxon>Metazoa</taxon>
        <taxon>Ecdysozoa</taxon>
        <taxon>Arthropoda</taxon>
        <taxon>Hexapoda</taxon>
        <taxon>Insecta</taxon>
        <taxon>Pterygota</taxon>
        <taxon>Neoptera</taxon>
        <taxon>Polyneoptera</taxon>
        <taxon>Dictyoptera</taxon>
        <taxon>Blattodea</taxon>
        <taxon>Blattoidea</taxon>
        <taxon>Blattidae</taxon>
        <taxon>Blattinae</taxon>
        <taxon>Periplaneta</taxon>
    </lineage>
</organism>
<sequence>MKIVNVSVTKIVKIKMKRVVGNVSNENDRRVSDNITLYAEKLRSTSSETKGAYVKYFIFQDRQQPVLKKANNRPKHVNQDVWLTAVSVHTIHNHQSLLDHDVILISLPVVRMCLCVEMWSQIFLFCLPYDVVYYVWIVTIFLCYVFDCVHFFIVVLLAYGCSGAHGYG</sequence>
<keyword evidence="1" id="KW-1133">Transmembrane helix</keyword>
<gene>
    <name evidence="2" type="ORF">ANN_14427</name>
</gene>
<evidence type="ECO:0000313" key="3">
    <source>
        <dbReference type="Proteomes" id="UP001148838"/>
    </source>
</evidence>
<keyword evidence="3" id="KW-1185">Reference proteome</keyword>
<reference evidence="2 3" key="1">
    <citation type="journal article" date="2022" name="Allergy">
        <title>Genome assembly and annotation of Periplaneta americana reveal a comprehensive cockroach allergen profile.</title>
        <authorList>
            <person name="Wang L."/>
            <person name="Xiong Q."/>
            <person name="Saelim N."/>
            <person name="Wang L."/>
            <person name="Nong W."/>
            <person name="Wan A.T."/>
            <person name="Shi M."/>
            <person name="Liu X."/>
            <person name="Cao Q."/>
            <person name="Hui J.H.L."/>
            <person name="Sookrung N."/>
            <person name="Leung T.F."/>
            <person name="Tungtrongchitr A."/>
            <person name="Tsui S.K.W."/>
        </authorList>
    </citation>
    <scope>NUCLEOTIDE SEQUENCE [LARGE SCALE GENOMIC DNA]</scope>
    <source>
        <strain evidence="2">PWHHKU_190912</strain>
    </source>
</reference>
<keyword evidence="1" id="KW-0472">Membrane</keyword>
<dbReference type="Proteomes" id="UP001148838">
    <property type="component" value="Unassembled WGS sequence"/>
</dbReference>
<feature type="transmembrane region" description="Helical" evidence="1">
    <location>
        <begin position="131"/>
        <end position="159"/>
    </location>
</feature>
<evidence type="ECO:0000256" key="1">
    <source>
        <dbReference type="SAM" id="Phobius"/>
    </source>
</evidence>
<proteinExistence type="predicted"/>
<keyword evidence="1" id="KW-0812">Transmembrane</keyword>
<dbReference type="EMBL" id="JAJSOF020000019">
    <property type="protein sequence ID" value="KAJ4438482.1"/>
    <property type="molecule type" value="Genomic_DNA"/>
</dbReference>
<name>A0ABQ8SXW0_PERAM</name>
<comment type="caution">
    <text evidence="2">The sequence shown here is derived from an EMBL/GenBank/DDBJ whole genome shotgun (WGS) entry which is preliminary data.</text>
</comment>
<accession>A0ABQ8SXW0</accession>
<protein>
    <submittedName>
        <fullName evidence="2">Uncharacterized protein</fullName>
    </submittedName>
</protein>
<evidence type="ECO:0000313" key="2">
    <source>
        <dbReference type="EMBL" id="KAJ4438482.1"/>
    </source>
</evidence>